<gene>
    <name evidence="1" type="ORF">CF123_18730</name>
</gene>
<evidence type="ECO:0000313" key="2">
    <source>
        <dbReference type="Proteomes" id="UP000796104"/>
    </source>
</evidence>
<dbReference type="AlphaFoldDB" id="A0AAX2UQ30"/>
<reference evidence="1" key="1">
    <citation type="submission" date="2017-10" db="EMBL/GenBank/DDBJ databases">
        <authorList>
            <person name="Colston S.M."/>
            <person name="Graf J."/>
        </authorList>
    </citation>
    <scope>NUCLEOTIDE SEQUENCE</scope>
    <source>
        <strain evidence="1">BAQ071013-135</strain>
    </source>
</reference>
<evidence type="ECO:0000313" key="1">
    <source>
        <dbReference type="EMBL" id="TND51905.1"/>
    </source>
</evidence>
<dbReference type="RefSeq" id="WP_107961255.1">
    <property type="nucleotide sequence ID" value="NZ_CAWORL010000019.1"/>
</dbReference>
<reference evidence="1" key="2">
    <citation type="journal article" date="2019" name="PLoS ONE">
        <title>Identification and characterization of putative Aeromonas spp. T3SS effectors.</title>
        <authorList>
            <person name="Rangel L.T."/>
            <person name="Marden J."/>
            <person name="Colston S."/>
            <person name="Setubal J.C."/>
            <person name="Graf J."/>
            <person name="Gogarten J.P."/>
        </authorList>
    </citation>
    <scope>NUCLEOTIDE SEQUENCE</scope>
    <source>
        <strain evidence="1">BAQ071013-135</strain>
    </source>
</reference>
<dbReference type="EMBL" id="PDXJ01000026">
    <property type="protein sequence ID" value="TND51905.1"/>
    <property type="molecule type" value="Genomic_DNA"/>
</dbReference>
<organism evidence="1 2">
    <name type="scientific">Aeromonas veronii</name>
    <dbReference type="NCBI Taxonomy" id="654"/>
    <lineage>
        <taxon>Bacteria</taxon>
        <taxon>Pseudomonadati</taxon>
        <taxon>Pseudomonadota</taxon>
        <taxon>Gammaproteobacteria</taxon>
        <taxon>Aeromonadales</taxon>
        <taxon>Aeromonadaceae</taxon>
        <taxon>Aeromonas</taxon>
    </lineage>
</organism>
<protein>
    <submittedName>
        <fullName evidence="1">Uncharacterized protein</fullName>
    </submittedName>
</protein>
<sequence>MPRCLHRERGLDFQHVVALGASPDYFQLGDMRVMNVSRVDNKTGRQPAVGDVFIDGQLITQEAFAERFEVIDPLSHIEGVEDLIENVEFAKAGSATICILNLKDGIHIVGHINPPVGDFLTSEEGEQLAYADAVKNLAGLESHRIARRFAAQEFDSDPEDLQPHR</sequence>
<dbReference type="Proteomes" id="UP000796104">
    <property type="component" value="Unassembled WGS sequence"/>
</dbReference>
<comment type="caution">
    <text evidence="1">The sequence shown here is derived from an EMBL/GenBank/DDBJ whole genome shotgun (WGS) entry which is preliminary data.</text>
</comment>
<name>A0AAX2UQ30_AERVE</name>
<accession>A0AAX2UQ30</accession>
<proteinExistence type="predicted"/>